<evidence type="ECO:0000313" key="3">
    <source>
        <dbReference type="EMBL" id="KAF2237705.1"/>
    </source>
</evidence>
<dbReference type="OrthoDB" id="3477286at2759"/>
<evidence type="ECO:0000256" key="1">
    <source>
        <dbReference type="SAM" id="MobiDB-lite"/>
    </source>
</evidence>
<dbReference type="Proteomes" id="UP000800092">
    <property type="component" value="Unassembled WGS sequence"/>
</dbReference>
<dbReference type="InterPro" id="IPR010730">
    <property type="entry name" value="HET"/>
</dbReference>
<dbReference type="Pfam" id="PF06985">
    <property type="entry name" value="HET"/>
    <property type="match status" value="1"/>
</dbReference>
<name>A0A6A6HHU4_VIRVR</name>
<feature type="region of interest" description="Disordered" evidence="1">
    <location>
        <begin position="329"/>
        <end position="348"/>
    </location>
</feature>
<evidence type="ECO:0000313" key="4">
    <source>
        <dbReference type="Proteomes" id="UP000800092"/>
    </source>
</evidence>
<protein>
    <submittedName>
        <fullName evidence="3">HET-domain-containing protein</fullName>
    </submittedName>
</protein>
<feature type="region of interest" description="Disordered" evidence="1">
    <location>
        <begin position="388"/>
        <end position="414"/>
    </location>
</feature>
<feature type="domain" description="Heterokaryon incompatibility" evidence="2">
    <location>
        <begin position="64"/>
        <end position="208"/>
    </location>
</feature>
<accession>A0A6A6HHU4</accession>
<dbReference type="EMBL" id="ML991779">
    <property type="protein sequence ID" value="KAF2237705.1"/>
    <property type="molecule type" value="Genomic_DNA"/>
</dbReference>
<organism evidence="3 4">
    <name type="scientific">Viridothelium virens</name>
    <name type="common">Speckled blister lichen</name>
    <name type="synonym">Trypethelium virens</name>
    <dbReference type="NCBI Taxonomy" id="1048519"/>
    <lineage>
        <taxon>Eukaryota</taxon>
        <taxon>Fungi</taxon>
        <taxon>Dikarya</taxon>
        <taxon>Ascomycota</taxon>
        <taxon>Pezizomycotina</taxon>
        <taxon>Dothideomycetes</taxon>
        <taxon>Dothideomycetes incertae sedis</taxon>
        <taxon>Trypetheliales</taxon>
        <taxon>Trypetheliaceae</taxon>
        <taxon>Viridothelium</taxon>
    </lineage>
</organism>
<sequence>MQAYNFRELSPLDDGDVRLLKLHCGPRDAELEGNLVQRCLLPQKKVKTKRLGSQIVAIPSPESYDALSYTWGDDWPKGQEKHIKILVQSEVYIIRIRKNLFHALQQLRDESKSIYLWVDALCINQENGDEKSQQIQRMYLIYNKADQVRVWLGEEDNKSSEAIKFVTKCLNLDDFDRLVQATPTSGSWDALSTLMRRPWFNRRWIIQEISLARDATLHCGKETLPWRDFADCVSLLYHKRQDLKRLFRESPTFSNHPDYLGELTELGAIRLVYASDNLFRKSEHGEITDRLLSLEALMSSLTAFDASDPHDIVYAILWLAKDAKPYTTRERSPISFGPRQSYESPTDEIRSPITPLLKRVTWEENATPLTMDGPSRIDYNFFQLPDMRKTQSPPSSPKSRDEVQPAVKDTEKGKERLAKTQVVSSRIIVDYNADIFEVCSEFLKFVFDRSHSLDILCRPWAPNEPKLPSWIPQLANKPFGISQHGVHRRVNADPLVGTPGYSVVTYKASNATLARELRMRDKKLFVKGFVLDRIKEKSATATGGIIPCEWTDIGGWKTLDDYPPERFWRTLVGNRDLHSQRPPSHWKRVCREAFQRRPHRGDLNTTEAVMYDCPSAVREYLERVQCVVWSRRLILLGEQEDSLGLAPRTAKKGDEICILFGCSVPVVLRKYIDGVPARKYRKNDSNRGKNESRVDRNEPEVYYEFIGECYVHGMMDGEAFEVRKVDKSRHQEFELR</sequence>
<reference evidence="3" key="1">
    <citation type="journal article" date="2020" name="Stud. Mycol.">
        <title>101 Dothideomycetes genomes: a test case for predicting lifestyles and emergence of pathogens.</title>
        <authorList>
            <person name="Haridas S."/>
            <person name="Albert R."/>
            <person name="Binder M."/>
            <person name="Bloem J."/>
            <person name="Labutti K."/>
            <person name="Salamov A."/>
            <person name="Andreopoulos B."/>
            <person name="Baker S."/>
            <person name="Barry K."/>
            <person name="Bills G."/>
            <person name="Bluhm B."/>
            <person name="Cannon C."/>
            <person name="Castanera R."/>
            <person name="Culley D."/>
            <person name="Daum C."/>
            <person name="Ezra D."/>
            <person name="Gonzalez J."/>
            <person name="Henrissat B."/>
            <person name="Kuo A."/>
            <person name="Liang C."/>
            <person name="Lipzen A."/>
            <person name="Lutzoni F."/>
            <person name="Magnuson J."/>
            <person name="Mondo S."/>
            <person name="Nolan M."/>
            <person name="Ohm R."/>
            <person name="Pangilinan J."/>
            <person name="Park H.-J."/>
            <person name="Ramirez L."/>
            <person name="Alfaro M."/>
            <person name="Sun H."/>
            <person name="Tritt A."/>
            <person name="Yoshinaga Y."/>
            <person name="Zwiers L.-H."/>
            <person name="Turgeon B."/>
            <person name="Goodwin S."/>
            <person name="Spatafora J."/>
            <person name="Crous P."/>
            <person name="Grigoriev I."/>
        </authorList>
    </citation>
    <scope>NUCLEOTIDE SEQUENCE</scope>
    <source>
        <strain evidence="3">Tuck. ex Michener</strain>
    </source>
</reference>
<dbReference type="InterPro" id="IPR052895">
    <property type="entry name" value="HetReg/Transcr_Mod"/>
</dbReference>
<gene>
    <name evidence="3" type="ORF">EV356DRAFT_441588</name>
</gene>
<keyword evidence="4" id="KW-1185">Reference proteome</keyword>
<evidence type="ECO:0000259" key="2">
    <source>
        <dbReference type="Pfam" id="PF06985"/>
    </source>
</evidence>
<dbReference type="AlphaFoldDB" id="A0A6A6HHU4"/>
<feature type="compositionally biased region" description="Basic and acidic residues" evidence="1">
    <location>
        <begin position="398"/>
        <end position="414"/>
    </location>
</feature>
<dbReference type="PANTHER" id="PTHR24148:SF64">
    <property type="entry name" value="HETEROKARYON INCOMPATIBILITY DOMAIN-CONTAINING PROTEIN"/>
    <property type="match status" value="1"/>
</dbReference>
<proteinExistence type="predicted"/>
<dbReference type="PANTHER" id="PTHR24148">
    <property type="entry name" value="ANKYRIN REPEAT DOMAIN-CONTAINING PROTEIN 39 HOMOLOG-RELATED"/>
    <property type="match status" value="1"/>
</dbReference>